<dbReference type="GO" id="GO:0006508">
    <property type="term" value="P:proteolysis"/>
    <property type="evidence" value="ECO:0007669"/>
    <property type="project" value="InterPro"/>
</dbReference>
<evidence type="ECO:0000256" key="1">
    <source>
        <dbReference type="PROSITE-ProRule" id="PRU00239"/>
    </source>
</evidence>
<evidence type="ECO:0000313" key="4">
    <source>
        <dbReference type="EMBL" id="KAK8858450.1"/>
    </source>
</evidence>
<protein>
    <recommendedName>
        <fullName evidence="3">Calpain catalytic domain-containing protein</fullName>
    </recommendedName>
</protein>
<accession>A0AAW0YZN8</accession>
<dbReference type="Proteomes" id="UP001388673">
    <property type="component" value="Unassembled WGS sequence"/>
</dbReference>
<organism evidence="4 5">
    <name type="scientific">Kwoniella newhampshirensis</name>
    <dbReference type="NCBI Taxonomy" id="1651941"/>
    <lineage>
        <taxon>Eukaryota</taxon>
        <taxon>Fungi</taxon>
        <taxon>Dikarya</taxon>
        <taxon>Basidiomycota</taxon>
        <taxon>Agaricomycotina</taxon>
        <taxon>Tremellomycetes</taxon>
        <taxon>Tremellales</taxon>
        <taxon>Cryptococcaceae</taxon>
        <taxon>Kwoniella</taxon>
    </lineage>
</organism>
<keyword evidence="5" id="KW-1185">Reference proteome</keyword>
<feature type="domain" description="Calpain catalytic" evidence="3">
    <location>
        <begin position="129"/>
        <end position="274"/>
    </location>
</feature>
<dbReference type="EMBL" id="JBCAWK010000005">
    <property type="protein sequence ID" value="KAK8858450.1"/>
    <property type="molecule type" value="Genomic_DNA"/>
</dbReference>
<reference evidence="4 5" key="1">
    <citation type="journal article" date="2024" name="bioRxiv">
        <title>Comparative genomics of Cryptococcus and Kwoniella reveals pathogenesis evolution and contrasting karyotype dynamics via intercentromeric recombination or chromosome fusion.</title>
        <authorList>
            <person name="Coelho M.A."/>
            <person name="David-Palma M."/>
            <person name="Shea T."/>
            <person name="Bowers K."/>
            <person name="McGinley-Smith S."/>
            <person name="Mohammad A.W."/>
            <person name="Gnirke A."/>
            <person name="Yurkov A.M."/>
            <person name="Nowrousian M."/>
            <person name="Sun S."/>
            <person name="Cuomo C.A."/>
            <person name="Heitman J."/>
        </authorList>
    </citation>
    <scope>NUCLEOTIDE SEQUENCE [LARGE SCALE GENOMIC DNA]</scope>
    <source>
        <strain evidence="4 5">CBS 13917</strain>
    </source>
</reference>
<comment type="caution">
    <text evidence="1">Lacks conserved residue(s) required for the propagation of feature annotation.</text>
</comment>
<dbReference type="InterPro" id="IPR038765">
    <property type="entry name" value="Papain-like_cys_pep_sf"/>
</dbReference>
<dbReference type="KEGG" id="kne:92179935"/>
<evidence type="ECO:0000259" key="3">
    <source>
        <dbReference type="PROSITE" id="PS50203"/>
    </source>
</evidence>
<dbReference type="GO" id="GO:0004198">
    <property type="term" value="F:calcium-dependent cysteine-type endopeptidase activity"/>
    <property type="evidence" value="ECO:0007669"/>
    <property type="project" value="InterPro"/>
</dbReference>
<evidence type="ECO:0000313" key="5">
    <source>
        <dbReference type="Proteomes" id="UP001388673"/>
    </source>
</evidence>
<sequence>MIQRLTVFSLLLASFVIAQPALSQRDDLAQRDVYLGLWNESGPDVRDVKQVSVLNCWADASALAVLIASTDWMENLFHYGNGAPMVNTSWPQDASVQVTLWNPNDLAAPPTVQTASVYNKSTTEDHPDGNWWHDAISQSLLSIGTRYPYPGVIASNGTWDPNRGSAEYGLSILTGYPTSSKLRANYSDVDEFFDDLSKARGGTPVIFNTVDEKVIKRSTPMMGWGHDYAVYNGTDLGNGTRLVYARNSWGETDGFDLQTVWENTYQIIHLKEWNVLQWPGHNNTEAQQGSRR</sequence>
<dbReference type="PROSITE" id="PS50203">
    <property type="entry name" value="CALPAIN_CAT"/>
    <property type="match status" value="1"/>
</dbReference>
<gene>
    <name evidence="4" type="ORF">IAR55_002677</name>
</gene>
<dbReference type="InterPro" id="IPR001300">
    <property type="entry name" value="Peptidase_C2_calpain_cat"/>
</dbReference>
<dbReference type="RefSeq" id="XP_066803291.1">
    <property type="nucleotide sequence ID" value="XM_066945790.1"/>
</dbReference>
<name>A0AAW0YZN8_9TREE</name>
<dbReference type="GeneID" id="92179935"/>
<dbReference type="AlphaFoldDB" id="A0AAW0YZN8"/>
<dbReference type="SUPFAM" id="SSF54001">
    <property type="entry name" value="Cysteine proteinases"/>
    <property type="match status" value="1"/>
</dbReference>
<feature type="chain" id="PRO_5043407558" description="Calpain catalytic domain-containing protein" evidence="2">
    <location>
        <begin position="24"/>
        <end position="292"/>
    </location>
</feature>
<keyword evidence="2" id="KW-0732">Signal</keyword>
<evidence type="ECO:0000256" key="2">
    <source>
        <dbReference type="SAM" id="SignalP"/>
    </source>
</evidence>
<comment type="caution">
    <text evidence="4">The sequence shown here is derived from an EMBL/GenBank/DDBJ whole genome shotgun (WGS) entry which is preliminary data.</text>
</comment>
<feature type="signal peptide" evidence="2">
    <location>
        <begin position="1"/>
        <end position="23"/>
    </location>
</feature>
<proteinExistence type="predicted"/>